<reference evidence="12 13" key="1">
    <citation type="journal article" date="2006" name="Science">
        <title>The genome of black cottonwood, Populus trichocarpa (Torr. &amp; Gray).</title>
        <authorList>
            <person name="Tuskan G.A."/>
            <person name="Difazio S."/>
            <person name="Jansson S."/>
            <person name="Bohlmann J."/>
            <person name="Grigoriev I."/>
            <person name="Hellsten U."/>
            <person name="Putnam N."/>
            <person name="Ralph S."/>
            <person name="Rombauts S."/>
            <person name="Salamov A."/>
            <person name="Schein J."/>
            <person name="Sterck L."/>
            <person name="Aerts A."/>
            <person name="Bhalerao R.R."/>
            <person name="Bhalerao R.P."/>
            <person name="Blaudez D."/>
            <person name="Boerjan W."/>
            <person name="Brun A."/>
            <person name="Brunner A."/>
            <person name="Busov V."/>
            <person name="Campbell M."/>
            <person name="Carlson J."/>
            <person name="Chalot M."/>
            <person name="Chapman J."/>
            <person name="Chen G.L."/>
            <person name="Cooper D."/>
            <person name="Coutinho P.M."/>
            <person name="Couturier J."/>
            <person name="Covert S."/>
            <person name="Cronk Q."/>
            <person name="Cunningham R."/>
            <person name="Davis J."/>
            <person name="Degroeve S."/>
            <person name="Dejardin A."/>
            <person name="Depamphilis C."/>
            <person name="Detter J."/>
            <person name="Dirks B."/>
            <person name="Dubchak I."/>
            <person name="Duplessis S."/>
            <person name="Ehlting J."/>
            <person name="Ellis B."/>
            <person name="Gendler K."/>
            <person name="Goodstein D."/>
            <person name="Gribskov M."/>
            <person name="Grimwood J."/>
            <person name="Groover A."/>
            <person name="Gunter L."/>
            <person name="Hamberger B."/>
            <person name="Heinze B."/>
            <person name="Helariutta Y."/>
            <person name="Henrissat B."/>
            <person name="Holligan D."/>
            <person name="Holt R."/>
            <person name="Huang W."/>
            <person name="Islam-Faridi N."/>
            <person name="Jones S."/>
            <person name="Jones-Rhoades M."/>
            <person name="Jorgensen R."/>
            <person name="Joshi C."/>
            <person name="Kangasjarvi J."/>
            <person name="Karlsson J."/>
            <person name="Kelleher C."/>
            <person name="Kirkpatrick R."/>
            <person name="Kirst M."/>
            <person name="Kohler A."/>
            <person name="Kalluri U."/>
            <person name="Larimer F."/>
            <person name="Leebens-Mack J."/>
            <person name="Leple J.C."/>
            <person name="Locascio P."/>
            <person name="Lou Y."/>
            <person name="Lucas S."/>
            <person name="Martin F."/>
            <person name="Montanini B."/>
            <person name="Napoli C."/>
            <person name="Nelson D.R."/>
            <person name="Nelson C."/>
            <person name="Nieminen K."/>
            <person name="Nilsson O."/>
            <person name="Pereda V."/>
            <person name="Peter G."/>
            <person name="Philippe R."/>
            <person name="Pilate G."/>
            <person name="Poliakov A."/>
            <person name="Razumovskaya J."/>
            <person name="Richardson P."/>
            <person name="Rinaldi C."/>
            <person name="Ritland K."/>
            <person name="Rouze P."/>
            <person name="Ryaboy D."/>
            <person name="Schmutz J."/>
            <person name="Schrader J."/>
            <person name="Segerman B."/>
            <person name="Shin H."/>
            <person name="Siddiqui A."/>
            <person name="Sterky F."/>
            <person name="Terry A."/>
            <person name="Tsai C.J."/>
            <person name="Uberbacher E."/>
            <person name="Unneberg P."/>
            <person name="Vahala J."/>
            <person name="Wall K."/>
            <person name="Wessler S."/>
            <person name="Yang G."/>
            <person name="Yin T."/>
            <person name="Douglas C."/>
            <person name="Marra M."/>
            <person name="Sandberg G."/>
            <person name="Van de Peer Y."/>
            <person name="Rokhsar D."/>
        </authorList>
    </citation>
    <scope>NUCLEOTIDE SEQUENCE [LARGE SCALE GENOMIC DNA]</scope>
    <source>
        <strain evidence="13">cv. Nisqually</strain>
    </source>
</reference>
<sequence length="221" mass="24691">MASIRRTLSPVPRAGTLLNGEACQVASPLSKSSYSQSYPSSGGLLPSIFGPSDSQAFVYGVFSPRSSRPLERSKPEGQVWKRALSHFFVCFVIGFRTWTVAKLTVNRNKDFVEGSICNGTQAIGWHVNESSRRFQRFDAGMSGFAFNSIIIWDPKRWHRPTPEPIRQLEIVKDGFQVCTFIEQVVEHESQMEGLLEDCSGVMAWHLQLQFHILGSISPPIG</sequence>
<dbReference type="InParanoid" id="A0A2K1WVK6"/>
<dbReference type="GO" id="GO:0000139">
    <property type="term" value="C:Golgi membrane"/>
    <property type="evidence" value="ECO:0000318"/>
    <property type="project" value="GO_Central"/>
</dbReference>
<keyword evidence="3 11" id="KW-0808">Transferase</keyword>
<evidence type="ECO:0000256" key="4">
    <source>
        <dbReference type="ARBA" id="ARBA00022692"/>
    </source>
</evidence>
<keyword evidence="5 11" id="KW-0735">Signal-anchor</keyword>
<dbReference type="AlphaFoldDB" id="A0A2K1WVK6"/>
<dbReference type="InterPro" id="IPR005027">
    <property type="entry name" value="Glyco_trans_43"/>
</dbReference>
<dbReference type="GO" id="GO:0042285">
    <property type="term" value="F:xylosyltransferase activity"/>
    <property type="evidence" value="ECO:0000318"/>
    <property type="project" value="GO_Central"/>
</dbReference>
<dbReference type="Pfam" id="PF03360">
    <property type="entry name" value="Glyco_transf_43"/>
    <property type="match status" value="1"/>
</dbReference>
<gene>
    <name evidence="12" type="ORF">POPTR_018G039900</name>
</gene>
<evidence type="ECO:0000256" key="9">
    <source>
        <dbReference type="ARBA" id="ARBA00023180"/>
    </source>
</evidence>
<dbReference type="PANTHER" id="PTHR10896">
    <property type="entry name" value="GALACTOSYLGALACTOSYLXYLOSYLPROTEIN 3-BETA-GLUCURONOSYLTRANSFERASE BETA-1,3-GLUCURONYLTRANSFERASE"/>
    <property type="match status" value="1"/>
</dbReference>
<evidence type="ECO:0000256" key="11">
    <source>
        <dbReference type="RuleBase" id="RU363127"/>
    </source>
</evidence>
<dbReference type="GO" id="GO:0010417">
    <property type="term" value="P:glucuronoxylan biosynthetic process"/>
    <property type="evidence" value="ECO:0000318"/>
    <property type="project" value="GO_Central"/>
</dbReference>
<dbReference type="Gene3D" id="3.90.550.10">
    <property type="entry name" value="Spore Coat Polysaccharide Biosynthesis Protein SpsA, Chain A"/>
    <property type="match status" value="1"/>
</dbReference>
<organism evidence="12 13">
    <name type="scientific">Populus trichocarpa</name>
    <name type="common">Western balsam poplar</name>
    <name type="synonym">Populus balsamifera subsp. trichocarpa</name>
    <dbReference type="NCBI Taxonomy" id="3694"/>
    <lineage>
        <taxon>Eukaryota</taxon>
        <taxon>Viridiplantae</taxon>
        <taxon>Streptophyta</taxon>
        <taxon>Embryophyta</taxon>
        <taxon>Tracheophyta</taxon>
        <taxon>Spermatophyta</taxon>
        <taxon>Magnoliopsida</taxon>
        <taxon>eudicotyledons</taxon>
        <taxon>Gunneridae</taxon>
        <taxon>Pentapetalae</taxon>
        <taxon>rosids</taxon>
        <taxon>fabids</taxon>
        <taxon>Malpighiales</taxon>
        <taxon>Salicaceae</taxon>
        <taxon>Saliceae</taxon>
        <taxon>Populus</taxon>
    </lineage>
</organism>
<dbReference type="SUPFAM" id="SSF53448">
    <property type="entry name" value="Nucleotide-diphospho-sugar transferases"/>
    <property type="match status" value="1"/>
</dbReference>
<evidence type="ECO:0000256" key="3">
    <source>
        <dbReference type="ARBA" id="ARBA00022679"/>
    </source>
</evidence>
<keyword evidence="6" id="KW-1133">Transmembrane helix</keyword>
<protein>
    <recommendedName>
        <fullName evidence="11">Glycosyltransferases</fullName>
        <ecNumber evidence="11">2.4.-.-</ecNumber>
    </recommendedName>
</protein>
<evidence type="ECO:0000313" key="13">
    <source>
        <dbReference type="Proteomes" id="UP000006729"/>
    </source>
</evidence>
<keyword evidence="4" id="KW-0812">Transmembrane</keyword>
<evidence type="ECO:0000256" key="5">
    <source>
        <dbReference type="ARBA" id="ARBA00022968"/>
    </source>
</evidence>
<accession>A0A2K1WVK6</accession>
<evidence type="ECO:0000256" key="8">
    <source>
        <dbReference type="ARBA" id="ARBA00023136"/>
    </source>
</evidence>
<keyword evidence="9" id="KW-0325">Glycoprotein</keyword>
<proteinExistence type="inferred from homology"/>
<keyword evidence="10 11" id="KW-0961">Cell wall biogenesis/degradation</keyword>
<evidence type="ECO:0000256" key="1">
    <source>
        <dbReference type="ARBA" id="ARBA00004323"/>
    </source>
</evidence>
<comment type="similarity">
    <text evidence="2 11">Belongs to the glycosyltransferase 43 family.</text>
</comment>
<name>A0A2K1WVK6_POPTR</name>
<comment type="subcellular location">
    <subcellularLocation>
        <location evidence="1 11">Golgi apparatus membrane</location>
        <topology evidence="1 11">Single-pass type II membrane protein</topology>
    </subcellularLocation>
</comment>
<keyword evidence="8" id="KW-0472">Membrane</keyword>
<dbReference type="GO" id="GO:0009834">
    <property type="term" value="P:plant-type secondary cell wall biogenesis"/>
    <property type="evidence" value="ECO:0000318"/>
    <property type="project" value="GO_Central"/>
</dbReference>
<evidence type="ECO:0000256" key="7">
    <source>
        <dbReference type="ARBA" id="ARBA00023034"/>
    </source>
</evidence>
<evidence type="ECO:0000313" key="12">
    <source>
        <dbReference type="EMBL" id="PNS92557.1"/>
    </source>
</evidence>
<dbReference type="GO" id="GO:0071555">
    <property type="term" value="P:cell wall organization"/>
    <property type="evidence" value="ECO:0007669"/>
    <property type="project" value="UniProtKB-KW"/>
</dbReference>
<evidence type="ECO:0000256" key="10">
    <source>
        <dbReference type="ARBA" id="ARBA00023316"/>
    </source>
</evidence>
<keyword evidence="13" id="KW-1185">Reference proteome</keyword>
<evidence type="ECO:0000256" key="2">
    <source>
        <dbReference type="ARBA" id="ARBA00007706"/>
    </source>
</evidence>
<dbReference type="PANTHER" id="PTHR10896:SF20">
    <property type="entry name" value="BETA-1,4-XYLOSYLTRANSFERASE IRX9L-RELATED"/>
    <property type="match status" value="1"/>
</dbReference>
<dbReference type="Proteomes" id="UP000006729">
    <property type="component" value="Chromosome 18"/>
</dbReference>
<dbReference type="EMBL" id="CM009307">
    <property type="protein sequence ID" value="PNS92557.1"/>
    <property type="molecule type" value="Genomic_DNA"/>
</dbReference>
<comment type="function">
    <text evidence="11">Involved in the synthesis of glucuronoxylan hemicellulose in secondary cell walls.</text>
</comment>
<keyword evidence="7 11" id="KW-0333">Golgi apparatus</keyword>
<dbReference type="STRING" id="3694.A0A2K1WVK6"/>
<evidence type="ECO:0000256" key="6">
    <source>
        <dbReference type="ARBA" id="ARBA00022989"/>
    </source>
</evidence>
<dbReference type="GO" id="GO:0015018">
    <property type="term" value="F:galactosylgalactosylxylosylprotein 3-beta-glucuronosyltransferase activity"/>
    <property type="evidence" value="ECO:0007669"/>
    <property type="project" value="InterPro"/>
</dbReference>
<dbReference type="EC" id="2.4.-.-" evidence="11"/>
<dbReference type="InterPro" id="IPR029044">
    <property type="entry name" value="Nucleotide-diphossugar_trans"/>
</dbReference>